<accession>A0A5E4B1M8</accession>
<evidence type="ECO:0000256" key="4">
    <source>
        <dbReference type="ARBA" id="ARBA00022725"/>
    </source>
</evidence>
<reference evidence="7" key="1">
    <citation type="submission" date="2019-04" db="EMBL/GenBank/DDBJ databases">
        <authorList>
            <person name="Alioto T."/>
            <person name="Alioto T."/>
        </authorList>
    </citation>
    <scope>NUCLEOTIDE SEQUENCE [LARGE SCALE GENOMIC DNA]</scope>
</reference>
<feature type="non-terminal residue" evidence="7">
    <location>
        <position position="126"/>
    </location>
</feature>
<sequence>MEDRFPSTQGPNHITFQQPFCSPNIINHFFRDKFPLLELLCADSILAELLGCVVATFSLLGPLTITTTPHTILHTLHNISVSLFYGSCLFLYIQPDKHGQGEHQSKVTLVTLTLNPFLHLHPKEQT</sequence>
<keyword evidence="5" id="KW-0807">Transducer</keyword>
<evidence type="ECO:0000256" key="3">
    <source>
        <dbReference type="ARBA" id="ARBA00022606"/>
    </source>
</evidence>
<dbReference type="AlphaFoldDB" id="A0A5E4B1M8"/>
<keyword evidence="5" id="KW-0297">G-protein coupled receptor</keyword>
<gene>
    <name evidence="7" type="ORF">MONAX_5E028523</name>
</gene>
<keyword evidence="4" id="KW-0552">Olfaction</keyword>
<keyword evidence="8" id="KW-1185">Reference proteome</keyword>
<proteinExistence type="predicted"/>
<dbReference type="InterPro" id="IPR047132">
    <property type="entry name" value="Olfact_rcpt_6C-like"/>
</dbReference>
<evidence type="ECO:0000256" key="6">
    <source>
        <dbReference type="ARBA" id="ARBA00023170"/>
    </source>
</evidence>
<evidence type="ECO:0000256" key="2">
    <source>
        <dbReference type="ARBA" id="ARBA00022475"/>
    </source>
</evidence>
<evidence type="ECO:0000256" key="5">
    <source>
        <dbReference type="ARBA" id="ARBA00023040"/>
    </source>
</evidence>
<dbReference type="GO" id="GO:0005886">
    <property type="term" value="C:plasma membrane"/>
    <property type="evidence" value="ECO:0007669"/>
    <property type="project" value="UniProtKB-SubCell"/>
</dbReference>
<dbReference type="PANTHER" id="PTHR26454:SF2">
    <property type="entry name" value="OLFACTORY RECEPTOR 6E1"/>
    <property type="match status" value="1"/>
</dbReference>
<keyword evidence="6" id="KW-0675">Receptor</keyword>
<dbReference type="GO" id="GO:0004984">
    <property type="term" value="F:olfactory receptor activity"/>
    <property type="evidence" value="ECO:0007669"/>
    <property type="project" value="TreeGrafter"/>
</dbReference>
<keyword evidence="3" id="KW-0716">Sensory transduction</keyword>
<dbReference type="Proteomes" id="UP000335636">
    <property type="component" value="Unassembled WGS sequence"/>
</dbReference>
<evidence type="ECO:0000256" key="1">
    <source>
        <dbReference type="ARBA" id="ARBA00004651"/>
    </source>
</evidence>
<keyword evidence="2" id="KW-0472">Membrane</keyword>
<comment type="subcellular location">
    <subcellularLocation>
        <location evidence="1">Cell membrane</location>
        <topology evidence="1">Multi-pass membrane protein</topology>
    </subcellularLocation>
</comment>
<dbReference type="PANTHER" id="PTHR26454">
    <property type="entry name" value="OLFACTORY RECEPTOR"/>
    <property type="match status" value="1"/>
</dbReference>
<evidence type="ECO:0000313" key="7">
    <source>
        <dbReference type="EMBL" id="VTJ63597.1"/>
    </source>
</evidence>
<dbReference type="EMBL" id="CABDUW010000234">
    <property type="protein sequence ID" value="VTJ63597.1"/>
    <property type="molecule type" value="Genomic_DNA"/>
</dbReference>
<comment type="caution">
    <text evidence="7">The sequence shown here is derived from an EMBL/GenBank/DDBJ whole genome shotgun (WGS) entry which is preliminary data.</text>
</comment>
<organism evidence="7 8">
    <name type="scientific">Marmota monax</name>
    <name type="common">Woodchuck</name>
    <dbReference type="NCBI Taxonomy" id="9995"/>
    <lineage>
        <taxon>Eukaryota</taxon>
        <taxon>Metazoa</taxon>
        <taxon>Chordata</taxon>
        <taxon>Craniata</taxon>
        <taxon>Vertebrata</taxon>
        <taxon>Euteleostomi</taxon>
        <taxon>Mammalia</taxon>
        <taxon>Eutheria</taxon>
        <taxon>Euarchontoglires</taxon>
        <taxon>Glires</taxon>
        <taxon>Rodentia</taxon>
        <taxon>Sciuromorpha</taxon>
        <taxon>Sciuridae</taxon>
        <taxon>Xerinae</taxon>
        <taxon>Marmotini</taxon>
        <taxon>Marmota</taxon>
    </lineage>
</organism>
<dbReference type="GO" id="GO:0004930">
    <property type="term" value="F:G protein-coupled receptor activity"/>
    <property type="evidence" value="ECO:0007669"/>
    <property type="project" value="UniProtKB-KW"/>
</dbReference>
<protein>
    <submittedName>
        <fullName evidence="7">Uncharacterized protein</fullName>
    </submittedName>
</protein>
<name>A0A5E4B1M8_MARMO</name>
<keyword evidence="2" id="KW-1003">Cell membrane</keyword>
<evidence type="ECO:0000313" key="8">
    <source>
        <dbReference type="Proteomes" id="UP000335636"/>
    </source>
</evidence>